<keyword evidence="1" id="KW-0472">Membrane</keyword>
<organism evidence="2 3">
    <name type="scientific">Psilocybe cyanescens</name>
    <dbReference type="NCBI Taxonomy" id="93625"/>
    <lineage>
        <taxon>Eukaryota</taxon>
        <taxon>Fungi</taxon>
        <taxon>Dikarya</taxon>
        <taxon>Basidiomycota</taxon>
        <taxon>Agaricomycotina</taxon>
        <taxon>Agaricomycetes</taxon>
        <taxon>Agaricomycetidae</taxon>
        <taxon>Agaricales</taxon>
        <taxon>Agaricineae</taxon>
        <taxon>Strophariaceae</taxon>
        <taxon>Psilocybe</taxon>
    </lineage>
</organism>
<evidence type="ECO:0000256" key="1">
    <source>
        <dbReference type="SAM" id="Phobius"/>
    </source>
</evidence>
<feature type="transmembrane region" description="Helical" evidence="1">
    <location>
        <begin position="49"/>
        <end position="67"/>
    </location>
</feature>
<feature type="transmembrane region" description="Helical" evidence="1">
    <location>
        <begin position="172"/>
        <end position="192"/>
    </location>
</feature>
<dbReference type="EMBL" id="NHYD01000886">
    <property type="protein sequence ID" value="PPQ93000.1"/>
    <property type="molecule type" value="Genomic_DNA"/>
</dbReference>
<dbReference type="STRING" id="93625.A0A409XQK4"/>
<proteinExistence type="predicted"/>
<name>A0A409XQK4_PSICY</name>
<sequence length="251" mass="27372">MSAVSPLPPNFAFPKFDATLGALYVGSGVATILYGALSSAEQAAMMAGIYRFLVTDFLNPFALPSGGPGSAEVFIYVESLLLACISVMIQWFFCWRIWVFTASSFGTRSRIAFTVLTVSLSVFSFASYVDLAINGFNHKILTGNTPDFIIDSYSSSPRAANVQFLVLPHATVYGAIGFLLGKTYFNSFLAILNSREYLREKFDNSDDMVYPDFADPDCNHGETEETATGTYELSVGELRFASQKAETGTEA</sequence>
<feature type="transmembrane region" description="Helical" evidence="1">
    <location>
        <begin position="73"/>
        <end position="99"/>
    </location>
</feature>
<evidence type="ECO:0000313" key="3">
    <source>
        <dbReference type="Proteomes" id="UP000283269"/>
    </source>
</evidence>
<keyword evidence="1" id="KW-0812">Transmembrane</keyword>
<evidence type="ECO:0000313" key="2">
    <source>
        <dbReference type="EMBL" id="PPQ93000.1"/>
    </source>
</evidence>
<protein>
    <submittedName>
        <fullName evidence="2">Uncharacterized protein</fullName>
    </submittedName>
</protein>
<dbReference type="AlphaFoldDB" id="A0A409XQK4"/>
<keyword evidence="1" id="KW-1133">Transmembrane helix</keyword>
<feature type="transmembrane region" description="Helical" evidence="1">
    <location>
        <begin position="20"/>
        <end position="37"/>
    </location>
</feature>
<feature type="transmembrane region" description="Helical" evidence="1">
    <location>
        <begin position="111"/>
        <end position="129"/>
    </location>
</feature>
<gene>
    <name evidence="2" type="ORF">CVT25_000201</name>
</gene>
<dbReference type="Proteomes" id="UP000283269">
    <property type="component" value="Unassembled WGS sequence"/>
</dbReference>
<dbReference type="InParanoid" id="A0A409XQK4"/>
<accession>A0A409XQK4</accession>
<keyword evidence="3" id="KW-1185">Reference proteome</keyword>
<dbReference type="OrthoDB" id="2535105at2759"/>
<comment type="caution">
    <text evidence="2">The sequence shown here is derived from an EMBL/GenBank/DDBJ whole genome shotgun (WGS) entry which is preliminary data.</text>
</comment>
<reference evidence="2 3" key="1">
    <citation type="journal article" date="2018" name="Evol. Lett.">
        <title>Horizontal gene cluster transfer increased hallucinogenic mushroom diversity.</title>
        <authorList>
            <person name="Reynolds H.T."/>
            <person name="Vijayakumar V."/>
            <person name="Gluck-Thaler E."/>
            <person name="Korotkin H.B."/>
            <person name="Matheny P.B."/>
            <person name="Slot J.C."/>
        </authorList>
    </citation>
    <scope>NUCLEOTIDE SEQUENCE [LARGE SCALE GENOMIC DNA]</scope>
    <source>
        <strain evidence="2 3">2631</strain>
    </source>
</reference>